<comment type="caution">
    <text evidence="2">The sequence shown here is derived from an EMBL/GenBank/DDBJ whole genome shotgun (WGS) entry which is preliminary data.</text>
</comment>
<evidence type="ECO:0000313" key="2">
    <source>
        <dbReference type="EMBL" id="KAL3313878.1"/>
    </source>
</evidence>
<dbReference type="PANTHER" id="PTHR21286:SF0">
    <property type="entry name" value="NUCLEAR PORE COMPLEX PROTEIN NUP160"/>
    <property type="match status" value="1"/>
</dbReference>
<gene>
    <name evidence="2" type="ORF">Ciccas_007512</name>
</gene>
<dbReference type="Proteomes" id="UP001626550">
    <property type="component" value="Unassembled WGS sequence"/>
</dbReference>
<dbReference type="PANTHER" id="PTHR21286">
    <property type="entry name" value="NUCLEAR PORE COMPLEX PROTEIN NUP160"/>
    <property type="match status" value="1"/>
</dbReference>
<dbReference type="InterPro" id="IPR056535">
    <property type="entry name" value="TPR_NUP160_M"/>
</dbReference>
<accession>A0ABD2Q3C0</accession>
<name>A0ABD2Q3C0_9PLAT</name>
<dbReference type="GO" id="GO:0006913">
    <property type="term" value="P:nucleocytoplasmic transport"/>
    <property type="evidence" value="ECO:0007669"/>
    <property type="project" value="UniProtKB-ARBA"/>
</dbReference>
<proteinExistence type="predicted"/>
<feature type="domain" description="NUP160 middle TPR" evidence="1">
    <location>
        <begin position="142"/>
        <end position="327"/>
    </location>
</feature>
<sequence length="376" mass="43156">MLPLRPGDETLAPRGLVINEGVSVMEHLIATNALQIELPDTFHSQLDHVEFAQLASNRLLDLLSPAVDRRSRVVFMLRILLLGAKYSSIEQLSFRLLGDFVPKNVPTAILSLVNPDMVTQCFNSDVLDQSDTQWGTEFDRAALFVAMGLSYLWHEDLDKAISNLILGSSCIPSEENEQRFRASILFQLFPRAFQTQSFAQIRFLFKVVNVFELLDRREEAIRLSDACIELIQQMHDSVDSCELQNLKSVFWTALFKNELHLGNSHKAQLLVQCHPDAKQQRECLRQLVKVLCDRKEMKALQNYDYEHLEDEFLGIIEARARVCDVVHYQQLTTQGKRQHQLDHAGSHFEPLPVRLIIKHCQIMNNLSHSEKWGINI</sequence>
<dbReference type="InterPro" id="IPR021717">
    <property type="entry name" value="Nucleoporin_Nup160"/>
</dbReference>
<evidence type="ECO:0000259" key="1">
    <source>
        <dbReference type="Pfam" id="PF23354"/>
    </source>
</evidence>
<dbReference type="AlphaFoldDB" id="A0ABD2Q3C0"/>
<protein>
    <recommendedName>
        <fullName evidence="1">NUP160 middle TPR domain-containing protein</fullName>
    </recommendedName>
</protein>
<dbReference type="Pfam" id="PF23354">
    <property type="entry name" value="TPR_NUP160_120_M"/>
    <property type="match status" value="1"/>
</dbReference>
<dbReference type="GO" id="GO:0005643">
    <property type="term" value="C:nuclear pore"/>
    <property type="evidence" value="ECO:0007669"/>
    <property type="project" value="UniProtKB-ARBA"/>
</dbReference>
<dbReference type="EMBL" id="JBJKFK010001164">
    <property type="protein sequence ID" value="KAL3313878.1"/>
    <property type="molecule type" value="Genomic_DNA"/>
</dbReference>
<organism evidence="2 3">
    <name type="scientific">Cichlidogyrus casuarinus</name>
    <dbReference type="NCBI Taxonomy" id="1844966"/>
    <lineage>
        <taxon>Eukaryota</taxon>
        <taxon>Metazoa</taxon>
        <taxon>Spiralia</taxon>
        <taxon>Lophotrochozoa</taxon>
        <taxon>Platyhelminthes</taxon>
        <taxon>Monogenea</taxon>
        <taxon>Monopisthocotylea</taxon>
        <taxon>Dactylogyridea</taxon>
        <taxon>Ancyrocephalidae</taxon>
        <taxon>Cichlidogyrus</taxon>
    </lineage>
</organism>
<reference evidence="2 3" key="1">
    <citation type="submission" date="2024-11" db="EMBL/GenBank/DDBJ databases">
        <title>Adaptive evolution of stress response genes in parasites aligns with host niche diversity.</title>
        <authorList>
            <person name="Hahn C."/>
            <person name="Resl P."/>
        </authorList>
    </citation>
    <scope>NUCLEOTIDE SEQUENCE [LARGE SCALE GENOMIC DNA]</scope>
    <source>
        <strain evidence="2">EGGRZ-B1_66</strain>
        <tissue evidence="2">Body</tissue>
    </source>
</reference>
<keyword evidence="3" id="KW-1185">Reference proteome</keyword>
<evidence type="ECO:0000313" key="3">
    <source>
        <dbReference type="Proteomes" id="UP001626550"/>
    </source>
</evidence>